<dbReference type="RefSeq" id="XP_018708499.1">
    <property type="nucleotide sequence ID" value="XM_018844049.1"/>
</dbReference>
<gene>
    <name evidence="1" type="ORF">ISF_00442</name>
</gene>
<dbReference type="GeneID" id="30016734"/>
<accession>A0A168E9K1</accession>
<evidence type="ECO:0000313" key="1">
    <source>
        <dbReference type="EMBL" id="OAA73541.1"/>
    </source>
</evidence>
<dbReference type="AlphaFoldDB" id="A0A168E9K1"/>
<dbReference type="EMBL" id="AZHB01000001">
    <property type="protein sequence ID" value="OAA73541.1"/>
    <property type="molecule type" value="Genomic_DNA"/>
</dbReference>
<keyword evidence="2" id="KW-1185">Reference proteome</keyword>
<dbReference type="STRING" id="1081104.A0A168E9K1"/>
<protein>
    <submittedName>
        <fullName evidence="1">Uncharacterized protein</fullName>
    </submittedName>
</protein>
<dbReference type="PANTHER" id="PTHR35394">
    <property type="entry name" value="DUF3176 DOMAIN-CONTAINING PROTEIN"/>
    <property type="match status" value="1"/>
</dbReference>
<sequence length="236" mass="26152">MCPLALDPFSRPLIQIKTVFVYTKLSRGVLPLPRTTSYVSGRLTETGPRDKLYGSTEEYSQVKAEIDPALEASILDGLFNDNTRLGGRRLYMPCQGGQCRWPNFTTAGVCNKCNDITSKLTRYDNWALSAPIGSPTGTFMSAYFLPNGAFLVNLDGDFKVTNPINIMNDYFEVIGSGLSFQMMGFATGDPAKTASMRELKTLIWSLSAVRLNWLALAEKERIQLHSLLAKHSGHCH</sequence>
<comment type="caution">
    <text evidence="1">The sequence shown here is derived from an EMBL/GenBank/DDBJ whole genome shotgun (WGS) entry which is preliminary data.</text>
</comment>
<proteinExistence type="predicted"/>
<dbReference type="OrthoDB" id="4866486at2759"/>
<dbReference type="Proteomes" id="UP000076744">
    <property type="component" value="Unassembled WGS sequence"/>
</dbReference>
<organism evidence="1 2">
    <name type="scientific">Cordyceps fumosorosea (strain ARSEF 2679)</name>
    <name type="common">Isaria fumosorosea</name>
    <dbReference type="NCBI Taxonomy" id="1081104"/>
    <lineage>
        <taxon>Eukaryota</taxon>
        <taxon>Fungi</taxon>
        <taxon>Dikarya</taxon>
        <taxon>Ascomycota</taxon>
        <taxon>Pezizomycotina</taxon>
        <taxon>Sordariomycetes</taxon>
        <taxon>Hypocreomycetidae</taxon>
        <taxon>Hypocreales</taxon>
        <taxon>Cordycipitaceae</taxon>
        <taxon>Cordyceps</taxon>
    </lineage>
</organism>
<name>A0A168E9K1_CORFA</name>
<evidence type="ECO:0000313" key="2">
    <source>
        <dbReference type="Proteomes" id="UP000076744"/>
    </source>
</evidence>
<reference evidence="1 2" key="1">
    <citation type="journal article" date="2016" name="Genome Biol. Evol.">
        <title>Divergent and convergent evolution of fungal pathogenicity.</title>
        <authorList>
            <person name="Shang Y."/>
            <person name="Xiao G."/>
            <person name="Zheng P."/>
            <person name="Cen K."/>
            <person name="Zhan S."/>
            <person name="Wang C."/>
        </authorList>
    </citation>
    <scope>NUCLEOTIDE SEQUENCE [LARGE SCALE GENOMIC DNA]</scope>
    <source>
        <strain evidence="1 2">ARSEF 2679</strain>
    </source>
</reference>
<dbReference type="PANTHER" id="PTHR35394:SF5">
    <property type="entry name" value="DUF3176 DOMAIN-CONTAINING PROTEIN"/>
    <property type="match status" value="1"/>
</dbReference>